<dbReference type="Gene3D" id="3.30.910.20">
    <property type="entry name" value="Skp domain"/>
    <property type="match status" value="1"/>
</dbReference>
<dbReference type="SUPFAM" id="SSF111384">
    <property type="entry name" value="OmpH-like"/>
    <property type="match status" value="1"/>
</dbReference>
<gene>
    <name evidence="1" type="ORF">TRN7648_01339</name>
</gene>
<dbReference type="InterPro" id="IPR005632">
    <property type="entry name" value="Chaperone_Skp"/>
</dbReference>
<proteinExistence type="predicted"/>
<name>A0A0P1GSY5_9RHOB</name>
<sequence length="192" mass="20312">MRGLRAVILGASLGLGLAMPLGAFAQSIGGPLSQGVVQSPVLVVQFDTVFADSAFGQRITAELEAEGAAISAENRQIEAQLTEEERQLTVQRETMAPEAFRALADAFDAKVQRLRAEQDAKARALGTKSETARRDFLTVAQPVLEQLMAEAGAAVILERRAVFAALDAIDITDQAIARVNEAIGDGAAPPEQ</sequence>
<dbReference type="Pfam" id="PF03938">
    <property type="entry name" value="OmpH"/>
    <property type="match status" value="1"/>
</dbReference>
<accession>A0A0P1GSY5</accession>
<evidence type="ECO:0000313" key="1">
    <source>
        <dbReference type="EMBL" id="CUH77184.1"/>
    </source>
</evidence>
<keyword evidence="2" id="KW-1185">Reference proteome</keyword>
<protein>
    <submittedName>
        <fullName evidence="1">Outer membrane protein</fullName>
    </submittedName>
</protein>
<dbReference type="GO" id="GO:0051082">
    <property type="term" value="F:unfolded protein binding"/>
    <property type="evidence" value="ECO:0007669"/>
    <property type="project" value="InterPro"/>
</dbReference>
<evidence type="ECO:0000313" key="2">
    <source>
        <dbReference type="Proteomes" id="UP000054935"/>
    </source>
</evidence>
<organism evidence="1 2">
    <name type="scientific">Tropicibacter naphthalenivorans</name>
    <dbReference type="NCBI Taxonomy" id="441103"/>
    <lineage>
        <taxon>Bacteria</taxon>
        <taxon>Pseudomonadati</taxon>
        <taxon>Pseudomonadota</taxon>
        <taxon>Alphaproteobacteria</taxon>
        <taxon>Rhodobacterales</taxon>
        <taxon>Roseobacteraceae</taxon>
        <taxon>Tropicibacter</taxon>
    </lineage>
</organism>
<dbReference type="Proteomes" id="UP000054935">
    <property type="component" value="Unassembled WGS sequence"/>
</dbReference>
<dbReference type="InterPro" id="IPR024930">
    <property type="entry name" value="Skp_dom_sf"/>
</dbReference>
<reference evidence="1 2" key="1">
    <citation type="submission" date="2015-09" db="EMBL/GenBank/DDBJ databases">
        <authorList>
            <consortium name="Swine Surveillance"/>
        </authorList>
    </citation>
    <scope>NUCLEOTIDE SEQUENCE [LARGE SCALE GENOMIC DNA]</scope>
    <source>
        <strain evidence="1 2">CECT 7648</strain>
    </source>
</reference>
<dbReference type="STRING" id="441103.TRN7648_01339"/>
<dbReference type="AlphaFoldDB" id="A0A0P1GSY5"/>
<dbReference type="SMART" id="SM00935">
    <property type="entry name" value="OmpH"/>
    <property type="match status" value="1"/>
</dbReference>
<dbReference type="RefSeq" id="WP_234988741.1">
    <property type="nucleotide sequence ID" value="NZ_CYSE01000002.1"/>
</dbReference>
<dbReference type="EMBL" id="CYSE01000002">
    <property type="protein sequence ID" value="CUH77184.1"/>
    <property type="molecule type" value="Genomic_DNA"/>
</dbReference>